<organism evidence="1 2">
    <name type="scientific">Candidatus Roizmanbacteria bacterium RIFCSPLOWO2_01_FULL_37_16</name>
    <dbReference type="NCBI Taxonomy" id="1802058"/>
    <lineage>
        <taxon>Bacteria</taxon>
        <taxon>Candidatus Roizmaniibacteriota</taxon>
    </lineage>
</organism>
<name>A0A1F7IPL1_9BACT</name>
<comment type="caution">
    <text evidence="1">The sequence shown here is derived from an EMBL/GenBank/DDBJ whole genome shotgun (WGS) entry which is preliminary data.</text>
</comment>
<evidence type="ECO:0000313" key="2">
    <source>
        <dbReference type="Proteomes" id="UP000178040"/>
    </source>
</evidence>
<evidence type="ECO:0000313" key="1">
    <source>
        <dbReference type="EMBL" id="OGK45310.1"/>
    </source>
</evidence>
<proteinExistence type="predicted"/>
<protein>
    <submittedName>
        <fullName evidence="1">Uncharacterized protein</fullName>
    </submittedName>
</protein>
<sequence length="352" mass="41641">MVESKSVEKYLIDLLQHIKPYQLSNEDNSVLSKGKTNFITSKLTRKKFRRRKLADKTRDAIQQKVELSIKKYIPLHFTIPFGGYKHFWNPSHPQPDYAELFNFRYITEYLSPILSIYEPGVIVEYISEDLILSRMNNYPKAVLEIYTSSFGKLLNWYKQFVPKNLEFRFFRVSDKCNPKEIIDRIEKLLPERRKKFELLSQKQKEQELHRSYRSMMWKGEKDLTSLSEKEKEERIIESRLIELAYYETEANPEFLGNYLGEDNHICICFSFGLSHDNDIYQDLTLGSTFSSIVDYWIGRGILEERNNEFIPRIVSKGQYYGIKDKLKVVKINASPLKNLTQIEIFQGILSFS</sequence>
<dbReference type="EMBL" id="MGAI01000011">
    <property type="protein sequence ID" value="OGK45310.1"/>
    <property type="molecule type" value="Genomic_DNA"/>
</dbReference>
<dbReference type="AlphaFoldDB" id="A0A1F7IPL1"/>
<gene>
    <name evidence="1" type="ORF">A3B40_05450</name>
</gene>
<dbReference type="Proteomes" id="UP000178040">
    <property type="component" value="Unassembled WGS sequence"/>
</dbReference>
<accession>A0A1F7IPL1</accession>
<reference evidence="1 2" key="1">
    <citation type="journal article" date="2016" name="Nat. Commun.">
        <title>Thousands of microbial genomes shed light on interconnected biogeochemical processes in an aquifer system.</title>
        <authorList>
            <person name="Anantharaman K."/>
            <person name="Brown C.T."/>
            <person name="Hug L.A."/>
            <person name="Sharon I."/>
            <person name="Castelle C.J."/>
            <person name="Probst A.J."/>
            <person name="Thomas B.C."/>
            <person name="Singh A."/>
            <person name="Wilkins M.J."/>
            <person name="Karaoz U."/>
            <person name="Brodie E.L."/>
            <person name="Williams K.H."/>
            <person name="Hubbard S.S."/>
            <person name="Banfield J.F."/>
        </authorList>
    </citation>
    <scope>NUCLEOTIDE SEQUENCE [LARGE SCALE GENOMIC DNA]</scope>
</reference>